<dbReference type="InterPro" id="IPR003594">
    <property type="entry name" value="HATPase_dom"/>
</dbReference>
<dbReference type="InterPro" id="IPR036890">
    <property type="entry name" value="HATPase_C_sf"/>
</dbReference>
<feature type="transmembrane region" description="Helical" evidence="10">
    <location>
        <begin position="96"/>
        <end position="112"/>
    </location>
</feature>
<sequence>MNVMLLRMRSLLVAIPAIVTIINIDARTYAPYTAFALLALLFGKADTIMPKLAGPILIAELLFFAWFSFSYGGILYLLPFSTLIAAFRRRPAMRECAAWTIAGCAALTMGLYGRDPELIVALLVLWGTASGLLYVTNDFENKRFKFEELYEALTVSNEQLDAARVRMKDYAAQIEQYAQSEERNRIAKDIHDDLGHRLIRVKMMSEAALRLFDVDTDRARNIVEQIRDQLQDSMERMRRTVRKLAAESDGEPRRYALDRLMAESVDGLGFEVRFEVQGIPRPIYPSMELILFKNAQEAITNAVRHGEATVVTVDLRFDSDSVSLTVANDGSLPIEPVEAGLGIRGMRERIALIGGKLEVTTEERFAITTTLPLLNK</sequence>
<accession>A0ABT9U0Z8</accession>
<evidence type="ECO:0000256" key="9">
    <source>
        <dbReference type="SAM" id="Coils"/>
    </source>
</evidence>
<reference evidence="13 14" key="1">
    <citation type="submission" date="2023-07" db="EMBL/GenBank/DDBJ databases">
        <title>Sorghum-associated microbial communities from plants grown in Nebraska, USA.</title>
        <authorList>
            <person name="Schachtman D."/>
        </authorList>
    </citation>
    <scope>NUCLEOTIDE SEQUENCE [LARGE SCALE GENOMIC DNA]</scope>
    <source>
        <strain evidence="13 14">CC482</strain>
    </source>
</reference>
<feature type="transmembrane region" description="Helical" evidence="10">
    <location>
        <begin position="118"/>
        <end position="136"/>
    </location>
</feature>
<evidence type="ECO:0000256" key="10">
    <source>
        <dbReference type="SAM" id="Phobius"/>
    </source>
</evidence>
<gene>
    <name evidence="13" type="ORF">J2T15_002367</name>
</gene>
<dbReference type="Gene3D" id="3.30.565.10">
    <property type="entry name" value="Histidine kinase-like ATPase, C-terminal domain"/>
    <property type="match status" value="1"/>
</dbReference>
<keyword evidence="3" id="KW-0597">Phosphoprotein</keyword>
<keyword evidence="10" id="KW-0812">Transmembrane</keyword>
<dbReference type="CDD" id="cd16917">
    <property type="entry name" value="HATPase_UhpB-NarQ-NarX-like"/>
    <property type="match status" value="1"/>
</dbReference>
<dbReference type="Pfam" id="PF02518">
    <property type="entry name" value="HATPase_c"/>
    <property type="match status" value="1"/>
</dbReference>
<dbReference type="EC" id="2.7.13.3" evidence="2"/>
<dbReference type="SUPFAM" id="SSF55874">
    <property type="entry name" value="ATPase domain of HSP90 chaperone/DNA topoisomerase II/histidine kinase"/>
    <property type="match status" value="1"/>
</dbReference>
<keyword evidence="10" id="KW-0472">Membrane</keyword>
<dbReference type="PANTHER" id="PTHR24421">
    <property type="entry name" value="NITRATE/NITRITE SENSOR PROTEIN NARX-RELATED"/>
    <property type="match status" value="1"/>
</dbReference>
<evidence type="ECO:0000256" key="1">
    <source>
        <dbReference type="ARBA" id="ARBA00000085"/>
    </source>
</evidence>
<keyword evidence="8" id="KW-0902">Two-component regulatory system</keyword>
<evidence type="ECO:0000313" key="14">
    <source>
        <dbReference type="Proteomes" id="UP001229346"/>
    </source>
</evidence>
<feature type="domain" description="Histidine kinase/HSP90-like ATPase" evidence="11">
    <location>
        <begin position="295"/>
        <end position="373"/>
    </location>
</feature>
<organism evidence="13 14">
    <name type="scientific">Paenibacillus harenae</name>
    <dbReference type="NCBI Taxonomy" id="306543"/>
    <lineage>
        <taxon>Bacteria</taxon>
        <taxon>Bacillati</taxon>
        <taxon>Bacillota</taxon>
        <taxon>Bacilli</taxon>
        <taxon>Bacillales</taxon>
        <taxon>Paenibacillaceae</taxon>
        <taxon>Paenibacillus</taxon>
    </lineage>
</organism>
<keyword evidence="14" id="KW-1185">Reference proteome</keyword>
<dbReference type="GO" id="GO:0016301">
    <property type="term" value="F:kinase activity"/>
    <property type="evidence" value="ECO:0007669"/>
    <property type="project" value="UniProtKB-KW"/>
</dbReference>
<dbReference type="Gene3D" id="1.20.5.1930">
    <property type="match status" value="1"/>
</dbReference>
<dbReference type="PANTHER" id="PTHR24421:SF10">
    <property type="entry name" value="NITRATE_NITRITE SENSOR PROTEIN NARQ"/>
    <property type="match status" value="1"/>
</dbReference>
<evidence type="ECO:0000259" key="11">
    <source>
        <dbReference type="Pfam" id="PF02518"/>
    </source>
</evidence>
<keyword evidence="7" id="KW-0067">ATP-binding</keyword>
<protein>
    <recommendedName>
        <fullName evidence="2">histidine kinase</fullName>
        <ecNumber evidence="2">2.7.13.3</ecNumber>
    </recommendedName>
</protein>
<evidence type="ECO:0000256" key="3">
    <source>
        <dbReference type="ARBA" id="ARBA00022553"/>
    </source>
</evidence>
<dbReference type="RefSeq" id="WP_307203865.1">
    <property type="nucleotide sequence ID" value="NZ_JAUSSU010000004.1"/>
</dbReference>
<dbReference type="Pfam" id="PF07730">
    <property type="entry name" value="HisKA_3"/>
    <property type="match status" value="1"/>
</dbReference>
<keyword evidence="9" id="KW-0175">Coiled coil</keyword>
<keyword evidence="5" id="KW-0547">Nucleotide-binding</keyword>
<keyword evidence="10" id="KW-1133">Transmembrane helix</keyword>
<evidence type="ECO:0000256" key="2">
    <source>
        <dbReference type="ARBA" id="ARBA00012438"/>
    </source>
</evidence>
<evidence type="ECO:0000259" key="12">
    <source>
        <dbReference type="Pfam" id="PF07730"/>
    </source>
</evidence>
<dbReference type="InterPro" id="IPR050482">
    <property type="entry name" value="Sensor_HK_TwoCompSys"/>
</dbReference>
<feature type="domain" description="Signal transduction histidine kinase subgroup 3 dimerisation and phosphoacceptor" evidence="12">
    <location>
        <begin position="182"/>
        <end position="245"/>
    </location>
</feature>
<evidence type="ECO:0000256" key="5">
    <source>
        <dbReference type="ARBA" id="ARBA00022741"/>
    </source>
</evidence>
<feature type="coiled-coil region" evidence="9">
    <location>
        <begin position="220"/>
        <end position="247"/>
    </location>
</feature>
<evidence type="ECO:0000256" key="4">
    <source>
        <dbReference type="ARBA" id="ARBA00022679"/>
    </source>
</evidence>
<proteinExistence type="predicted"/>
<name>A0ABT9U0Z8_PAEHA</name>
<evidence type="ECO:0000256" key="8">
    <source>
        <dbReference type="ARBA" id="ARBA00023012"/>
    </source>
</evidence>
<dbReference type="InterPro" id="IPR011712">
    <property type="entry name" value="Sig_transdc_His_kin_sub3_dim/P"/>
</dbReference>
<dbReference type="Proteomes" id="UP001229346">
    <property type="component" value="Unassembled WGS sequence"/>
</dbReference>
<comment type="caution">
    <text evidence="13">The sequence shown here is derived from an EMBL/GenBank/DDBJ whole genome shotgun (WGS) entry which is preliminary data.</text>
</comment>
<evidence type="ECO:0000256" key="6">
    <source>
        <dbReference type="ARBA" id="ARBA00022777"/>
    </source>
</evidence>
<comment type="catalytic activity">
    <reaction evidence="1">
        <text>ATP + protein L-histidine = ADP + protein N-phospho-L-histidine.</text>
        <dbReference type="EC" id="2.7.13.3"/>
    </reaction>
</comment>
<keyword evidence="6 13" id="KW-0418">Kinase</keyword>
<evidence type="ECO:0000313" key="13">
    <source>
        <dbReference type="EMBL" id="MDQ0112932.1"/>
    </source>
</evidence>
<evidence type="ECO:0000256" key="7">
    <source>
        <dbReference type="ARBA" id="ARBA00022840"/>
    </source>
</evidence>
<feature type="transmembrane region" description="Helical" evidence="10">
    <location>
        <begin position="61"/>
        <end position="84"/>
    </location>
</feature>
<keyword evidence="4" id="KW-0808">Transferase</keyword>
<dbReference type="EMBL" id="JAUSSU010000004">
    <property type="protein sequence ID" value="MDQ0112932.1"/>
    <property type="molecule type" value="Genomic_DNA"/>
</dbReference>